<dbReference type="KEGG" id="lcre:Pla8534_35720"/>
<dbReference type="OrthoDB" id="7928618at2"/>
<dbReference type="EMBL" id="CP036433">
    <property type="protein sequence ID" value="QDU95755.1"/>
    <property type="molecule type" value="Genomic_DNA"/>
</dbReference>
<feature type="region of interest" description="Disordered" evidence="1">
    <location>
        <begin position="94"/>
        <end position="310"/>
    </location>
</feature>
<protein>
    <submittedName>
        <fullName evidence="3">Uncharacterized protein</fullName>
    </submittedName>
</protein>
<evidence type="ECO:0000313" key="4">
    <source>
        <dbReference type="Proteomes" id="UP000317648"/>
    </source>
</evidence>
<dbReference type="RefSeq" id="WP_145054455.1">
    <property type="nucleotide sequence ID" value="NZ_CP036433.1"/>
</dbReference>
<feature type="compositionally biased region" description="Basic and acidic residues" evidence="1">
    <location>
        <begin position="361"/>
        <end position="371"/>
    </location>
</feature>
<evidence type="ECO:0000256" key="2">
    <source>
        <dbReference type="SAM" id="SignalP"/>
    </source>
</evidence>
<feature type="compositionally biased region" description="Basic and acidic residues" evidence="1">
    <location>
        <begin position="329"/>
        <end position="345"/>
    </location>
</feature>
<sequence length="785" mass="83963" precursor="true">MRRFYWQLFTGALACAIAWGSVAPSRSSAAPAAGAALRMLHDGAEDSATDDAAPAIGPAVPAANSAPAYEPRGGSFQPTAAVIGAGLKPEEPALTGPFLGSARGETSFRDPAFGVPASGRPVVGSRWQSEQAAPGDVEPGGRFVPGQAPDNPMGASPPPPMPGADPADKPETPSVLPKLTLPAPRPRPVKPSASESPADPGKNFVPSTQPALPTPAVPNGKDFLPMTPPAVPPAPENPPEGTELESLPPVEPTPDSDSGMSDAERAEAAIQGAPLKPLSSPVVDGDFPALPPDPNADEEEKDNLPPLGEELWDHGGSYMYAPEGDHLNWPDGKFGPHAEAIDEAHGPGSHTGHQSEQACHPGEEGHGHHESHYDYLRLPEGWIGPQPLTIGPQFLGVGPIIPWGHWPGVGGYDLEPRFVGAGSFRLFGFGLNENNQEQAGVGGHLILDLDLRLTGTERFHVQYRPFGRRGTGGSYYQFTDPSGVVNNATAQPDLYWFEGELGSMFGAYFSPFVASDITVTVGRFPFLLHNTYLINDEFVGVVLNKNNIELGGLSNLNLQFFYAFQDVSAYSDADSQLYGVHATADYRNQLYEATYAFVQHEFNSRRDSHYLGLSRTQFIGNYTVAGRLLGKLGDQDGRGDGVLGVIETNTNRVFDQKPLGIEHGVYYCNVFAASRGWSSIGGGGFNRLTTAFETNPLIRISAGRPVSETVGVALGVQFFRLHEDESFVPEVAFESRDGQGVFGAGLRYLRKTGQRSFFEALGVINVSNDERFQRSGLFLSETILF</sequence>
<feature type="compositionally biased region" description="Low complexity" evidence="1">
    <location>
        <begin position="52"/>
        <end position="63"/>
    </location>
</feature>
<name>A0A518DV92_9BACT</name>
<reference evidence="3 4" key="1">
    <citation type="submission" date="2019-02" db="EMBL/GenBank/DDBJ databases">
        <title>Deep-cultivation of Planctomycetes and their phenomic and genomic characterization uncovers novel biology.</title>
        <authorList>
            <person name="Wiegand S."/>
            <person name="Jogler M."/>
            <person name="Boedeker C."/>
            <person name="Pinto D."/>
            <person name="Vollmers J."/>
            <person name="Rivas-Marin E."/>
            <person name="Kohn T."/>
            <person name="Peeters S.H."/>
            <person name="Heuer A."/>
            <person name="Rast P."/>
            <person name="Oberbeckmann S."/>
            <person name="Bunk B."/>
            <person name="Jeske O."/>
            <person name="Meyerdierks A."/>
            <person name="Storesund J.E."/>
            <person name="Kallscheuer N."/>
            <person name="Luecker S."/>
            <person name="Lage O.M."/>
            <person name="Pohl T."/>
            <person name="Merkel B.J."/>
            <person name="Hornburger P."/>
            <person name="Mueller R.-W."/>
            <person name="Bruemmer F."/>
            <person name="Labrenz M."/>
            <person name="Spormann A.M."/>
            <person name="Op den Camp H."/>
            <person name="Overmann J."/>
            <person name="Amann R."/>
            <person name="Jetten M.S.M."/>
            <person name="Mascher T."/>
            <person name="Medema M.H."/>
            <person name="Devos D.P."/>
            <person name="Kaster A.-K."/>
            <person name="Ovreas L."/>
            <person name="Rohde M."/>
            <person name="Galperin M.Y."/>
            <person name="Jogler C."/>
        </authorList>
    </citation>
    <scope>NUCLEOTIDE SEQUENCE [LARGE SCALE GENOMIC DNA]</scope>
    <source>
        <strain evidence="3 4">Pla85_3_4</strain>
    </source>
</reference>
<proteinExistence type="predicted"/>
<dbReference type="Proteomes" id="UP000317648">
    <property type="component" value="Chromosome"/>
</dbReference>
<gene>
    <name evidence="3" type="ORF">Pla8534_35720</name>
</gene>
<organism evidence="3 4">
    <name type="scientific">Lignipirellula cremea</name>
    <dbReference type="NCBI Taxonomy" id="2528010"/>
    <lineage>
        <taxon>Bacteria</taxon>
        <taxon>Pseudomonadati</taxon>
        <taxon>Planctomycetota</taxon>
        <taxon>Planctomycetia</taxon>
        <taxon>Pirellulales</taxon>
        <taxon>Pirellulaceae</taxon>
        <taxon>Lignipirellula</taxon>
    </lineage>
</organism>
<dbReference type="AlphaFoldDB" id="A0A518DV92"/>
<dbReference type="PROSITE" id="PS51257">
    <property type="entry name" value="PROKAR_LIPOPROTEIN"/>
    <property type="match status" value="1"/>
</dbReference>
<feature type="compositionally biased region" description="Pro residues" evidence="1">
    <location>
        <begin position="226"/>
        <end position="238"/>
    </location>
</feature>
<evidence type="ECO:0000256" key="1">
    <source>
        <dbReference type="SAM" id="MobiDB-lite"/>
    </source>
</evidence>
<evidence type="ECO:0000313" key="3">
    <source>
        <dbReference type="EMBL" id="QDU95755.1"/>
    </source>
</evidence>
<feature type="chain" id="PRO_5022050452" evidence="2">
    <location>
        <begin position="30"/>
        <end position="785"/>
    </location>
</feature>
<feature type="region of interest" description="Disordered" evidence="1">
    <location>
        <begin position="46"/>
        <end position="73"/>
    </location>
</feature>
<keyword evidence="4" id="KW-1185">Reference proteome</keyword>
<feature type="signal peptide" evidence="2">
    <location>
        <begin position="1"/>
        <end position="29"/>
    </location>
</feature>
<feature type="region of interest" description="Disordered" evidence="1">
    <location>
        <begin position="329"/>
        <end position="371"/>
    </location>
</feature>
<keyword evidence="2" id="KW-0732">Signal</keyword>
<accession>A0A518DV92</accession>